<keyword evidence="1" id="KW-0472">Membrane</keyword>
<dbReference type="OrthoDB" id="2159603at2759"/>
<gene>
    <name evidence="2" type="ORF">LY90DRAFT_671754</name>
</gene>
<evidence type="ECO:0000313" key="3">
    <source>
        <dbReference type="Proteomes" id="UP000193920"/>
    </source>
</evidence>
<evidence type="ECO:0000256" key="1">
    <source>
        <dbReference type="SAM" id="Phobius"/>
    </source>
</evidence>
<dbReference type="Proteomes" id="UP000193920">
    <property type="component" value="Unassembled WGS sequence"/>
</dbReference>
<sequence length="620" mass="70427">MAYITTDKDIKSLIKFKDIRQINTGNINNMRSGGLIMCIVNYGSAEIENYYAENLINYSNSGAAFILSENASLIVRNLEINKIKGNSIDGLLLNTYNSNTVKFSAYNFTLSNLYQRSDRTTAALLWLEEKTNVYIEDLIYITTFCNVEINGLEVNNFFSKTPVEFIQMNVGGDMELTSIKFNKLKIFNINSQGTLIRILHGKLLLTNSTIKNIHKCNLDNSCKNFKDNDNSLIQTNILRTGLGCKITIENTIFDNIYGENGFRSLPDTTITLTNNTFSNSYFKSGLIHIDNEYIDEVISGSFLIYNNNFDNIKSDYGSVINIKNLFKNSNTRINVNDSIFKNNVASKFGGVIYSSSLYTNYSVSFNNCIFINNYAKIGQIAFSLNKDSEPKFSNIDELREKKGLISTNPTKLILSNNITNSISLLSSDLFPSGVLCNIYDDYNNIISFNTDFSNIEFNEFMFFGIESNDTYNVELKGQTQSYCWGDSCEFPSVKIIGNPGKYKIRLKINTFGKFFQFKDNYVDIPVEVKTCNDPYINQYKESNKIKSCYKPKCDFGCNTGSCVNINNKNNPMIKGGSVDFLIIILVGLIFNILYSFLLTVQRTTTRCYLIYLLNNIVYMF</sequence>
<comment type="caution">
    <text evidence="2">The sequence shown here is derived from an EMBL/GenBank/DDBJ whole genome shotgun (WGS) entry which is preliminary data.</text>
</comment>
<organism evidence="2 3">
    <name type="scientific">Neocallimastix californiae</name>
    <dbReference type="NCBI Taxonomy" id="1754190"/>
    <lineage>
        <taxon>Eukaryota</taxon>
        <taxon>Fungi</taxon>
        <taxon>Fungi incertae sedis</taxon>
        <taxon>Chytridiomycota</taxon>
        <taxon>Chytridiomycota incertae sedis</taxon>
        <taxon>Neocallimastigomycetes</taxon>
        <taxon>Neocallimastigales</taxon>
        <taxon>Neocallimastigaceae</taxon>
        <taxon>Neocallimastix</taxon>
    </lineage>
</organism>
<accession>A0A1Y2C959</accession>
<feature type="transmembrane region" description="Helical" evidence="1">
    <location>
        <begin position="580"/>
        <end position="600"/>
    </location>
</feature>
<reference evidence="2 3" key="1">
    <citation type="submission" date="2016-08" db="EMBL/GenBank/DDBJ databases">
        <title>A Parts List for Fungal Cellulosomes Revealed by Comparative Genomics.</title>
        <authorList>
            <consortium name="DOE Joint Genome Institute"/>
            <person name="Haitjema C.H."/>
            <person name="Gilmore S.P."/>
            <person name="Henske J.K."/>
            <person name="Solomon K.V."/>
            <person name="De Groot R."/>
            <person name="Kuo A."/>
            <person name="Mondo S.J."/>
            <person name="Salamov A.A."/>
            <person name="Labutti K."/>
            <person name="Zhao Z."/>
            <person name="Chiniquy J."/>
            <person name="Barry K."/>
            <person name="Brewer H.M."/>
            <person name="Purvine S.O."/>
            <person name="Wright A.T."/>
            <person name="Boxma B."/>
            <person name="Van Alen T."/>
            <person name="Hackstein J.H."/>
            <person name="Baker S.E."/>
            <person name="Grigoriev I.V."/>
            <person name="O'Malley M.A."/>
        </authorList>
    </citation>
    <scope>NUCLEOTIDE SEQUENCE [LARGE SCALE GENOMIC DNA]</scope>
    <source>
        <strain evidence="2 3">G1</strain>
    </source>
</reference>
<keyword evidence="1" id="KW-1133">Transmembrane helix</keyword>
<dbReference type="EMBL" id="MCOG01000116">
    <property type="protein sequence ID" value="ORY43571.1"/>
    <property type="molecule type" value="Genomic_DNA"/>
</dbReference>
<evidence type="ECO:0000313" key="2">
    <source>
        <dbReference type="EMBL" id="ORY43571.1"/>
    </source>
</evidence>
<dbReference type="AlphaFoldDB" id="A0A1Y2C959"/>
<name>A0A1Y2C959_9FUNG</name>
<keyword evidence="3" id="KW-1185">Reference proteome</keyword>
<keyword evidence="1" id="KW-0812">Transmembrane</keyword>
<protein>
    <submittedName>
        <fullName evidence="2">Uncharacterized protein</fullName>
    </submittedName>
</protein>
<proteinExistence type="predicted"/>
<dbReference type="STRING" id="1754190.A0A1Y2C959"/>